<dbReference type="Pfam" id="PF00651">
    <property type="entry name" value="BTB"/>
    <property type="match status" value="1"/>
</dbReference>
<dbReference type="CDD" id="cd18186">
    <property type="entry name" value="BTB_POZ_ZBTB_KLHL-like"/>
    <property type="match status" value="1"/>
</dbReference>
<name>A0A9P7FVX8_9AGAR</name>
<reference evidence="2" key="2">
    <citation type="submission" date="2021-10" db="EMBL/GenBank/DDBJ databases">
        <title>Phylogenomics reveals ancestral predisposition of the termite-cultivated fungus Termitomyces towards a domesticated lifestyle.</title>
        <authorList>
            <person name="Auxier B."/>
            <person name="Grum-Grzhimaylo A."/>
            <person name="Cardenas M.E."/>
            <person name="Lodge J.D."/>
            <person name="Laessoe T."/>
            <person name="Pedersen O."/>
            <person name="Smith M.E."/>
            <person name="Kuyper T.W."/>
            <person name="Franco-Molano E.A."/>
            <person name="Baroni T.J."/>
            <person name="Aanen D.K."/>
        </authorList>
    </citation>
    <scope>NUCLEOTIDE SEQUENCE</scope>
    <source>
        <strain evidence="2">D49</strain>
    </source>
</reference>
<gene>
    <name evidence="2" type="ORF">H0H81_001114</name>
</gene>
<sequence>MTSKNQDFVDGDIDLLIAGHKYRVHKAILSENSEVFADLFALADPHTNSPEEIATVELHDDEEPFKILLHSLYGHDTLDLADKYNIEVKSLHAKLVPFIQRDWPDTLAAWDAMEAHLAALEAKLQEDLKNPAYREDPNTTDVLDTILPEPASVIRFSTQYKPVPAWPLPRYLPAALYHLARLPPYVDVDDPGMNIGIYWDFNEIVRSAKRELLTRRQLMCLMIGIDNLRLNSARFAFEGFPTAVAEDGMASEAEKRVILKWWTEVGMKKILGPYEMPDPLARMRELTEELRTSAALLEGASSEFRERVRVVIDKERQKIWNDVVEGETFSLYMFFYPD</sequence>
<dbReference type="EMBL" id="JABCKI010005773">
    <property type="protein sequence ID" value="KAG5638240.1"/>
    <property type="molecule type" value="Genomic_DNA"/>
</dbReference>
<evidence type="ECO:0000313" key="3">
    <source>
        <dbReference type="Proteomes" id="UP000717328"/>
    </source>
</evidence>
<dbReference type="Gene3D" id="3.30.710.10">
    <property type="entry name" value="Potassium Channel Kv1.1, Chain A"/>
    <property type="match status" value="1"/>
</dbReference>
<accession>A0A9P7FVX8</accession>
<dbReference type="SMART" id="SM00225">
    <property type="entry name" value="BTB"/>
    <property type="match status" value="1"/>
</dbReference>
<proteinExistence type="predicted"/>
<evidence type="ECO:0000259" key="1">
    <source>
        <dbReference type="PROSITE" id="PS50097"/>
    </source>
</evidence>
<dbReference type="OrthoDB" id="2757422at2759"/>
<dbReference type="AlphaFoldDB" id="A0A9P7FVX8"/>
<keyword evidence="3" id="KW-1185">Reference proteome</keyword>
<dbReference type="InterPro" id="IPR000210">
    <property type="entry name" value="BTB/POZ_dom"/>
</dbReference>
<dbReference type="SUPFAM" id="SSF54695">
    <property type="entry name" value="POZ domain"/>
    <property type="match status" value="1"/>
</dbReference>
<protein>
    <recommendedName>
        <fullName evidence="1">BTB domain-containing protein</fullName>
    </recommendedName>
</protein>
<comment type="caution">
    <text evidence="2">The sequence shown here is derived from an EMBL/GenBank/DDBJ whole genome shotgun (WGS) entry which is preliminary data.</text>
</comment>
<feature type="domain" description="BTB" evidence="1">
    <location>
        <begin position="11"/>
        <end position="73"/>
    </location>
</feature>
<dbReference type="InterPro" id="IPR011333">
    <property type="entry name" value="SKP1/BTB/POZ_sf"/>
</dbReference>
<dbReference type="PROSITE" id="PS50097">
    <property type="entry name" value="BTB"/>
    <property type="match status" value="1"/>
</dbReference>
<dbReference type="Proteomes" id="UP000717328">
    <property type="component" value="Unassembled WGS sequence"/>
</dbReference>
<organism evidence="2 3">
    <name type="scientific">Sphagnurus paluster</name>
    <dbReference type="NCBI Taxonomy" id="117069"/>
    <lineage>
        <taxon>Eukaryota</taxon>
        <taxon>Fungi</taxon>
        <taxon>Dikarya</taxon>
        <taxon>Basidiomycota</taxon>
        <taxon>Agaricomycotina</taxon>
        <taxon>Agaricomycetes</taxon>
        <taxon>Agaricomycetidae</taxon>
        <taxon>Agaricales</taxon>
        <taxon>Tricholomatineae</taxon>
        <taxon>Lyophyllaceae</taxon>
        <taxon>Sphagnurus</taxon>
    </lineage>
</organism>
<reference evidence="2" key="1">
    <citation type="submission" date="2021-02" db="EMBL/GenBank/DDBJ databases">
        <authorList>
            <person name="Nieuwenhuis M."/>
            <person name="Van De Peppel L.J.J."/>
        </authorList>
    </citation>
    <scope>NUCLEOTIDE SEQUENCE</scope>
    <source>
        <strain evidence="2">D49</strain>
    </source>
</reference>
<evidence type="ECO:0000313" key="2">
    <source>
        <dbReference type="EMBL" id="KAG5638240.1"/>
    </source>
</evidence>